<evidence type="ECO:0000256" key="1">
    <source>
        <dbReference type="SAM" id="MobiDB-lite"/>
    </source>
</evidence>
<dbReference type="EMBL" id="ANAH02000018">
    <property type="protein sequence ID" value="EPX59146.1"/>
    <property type="molecule type" value="Genomic_DNA"/>
</dbReference>
<proteinExistence type="predicted"/>
<accession>S9P7Q8</accession>
<protein>
    <submittedName>
        <fullName evidence="2">Uncharacterized protein</fullName>
    </submittedName>
</protein>
<name>S9P7Q8_CYSF2</name>
<sequence length="46" mass="4789">MPSPSVQEGGPARVATREPGATSPGRNVDFQAPAGDTRVHIPSRPH</sequence>
<comment type="caution">
    <text evidence="2">The sequence shown here is derived from an EMBL/GenBank/DDBJ whole genome shotgun (WGS) entry which is preliminary data.</text>
</comment>
<evidence type="ECO:0000313" key="3">
    <source>
        <dbReference type="Proteomes" id="UP000011682"/>
    </source>
</evidence>
<gene>
    <name evidence="2" type="ORF">D187_003050</name>
</gene>
<feature type="region of interest" description="Disordered" evidence="1">
    <location>
        <begin position="1"/>
        <end position="46"/>
    </location>
</feature>
<keyword evidence="3" id="KW-1185">Reference proteome</keyword>
<dbReference type="Proteomes" id="UP000011682">
    <property type="component" value="Unassembled WGS sequence"/>
</dbReference>
<organism evidence="2 3">
    <name type="scientific">Cystobacter fuscus (strain ATCC 25194 / DSM 2262 / NBRC 100088 / M29)</name>
    <dbReference type="NCBI Taxonomy" id="1242864"/>
    <lineage>
        <taxon>Bacteria</taxon>
        <taxon>Pseudomonadati</taxon>
        <taxon>Myxococcota</taxon>
        <taxon>Myxococcia</taxon>
        <taxon>Myxococcales</taxon>
        <taxon>Cystobacterineae</taxon>
        <taxon>Archangiaceae</taxon>
        <taxon>Cystobacter</taxon>
    </lineage>
</organism>
<dbReference type="AlphaFoldDB" id="S9P7Q8"/>
<evidence type="ECO:0000313" key="2">
    <source>
        <dbReference type="EMBL" id="EPX59146.1"/>
    </source>
</evidence>
<reference evidence="2" key="1">
    <citation type="submission" date="2013-05" db="EMBL/GenBank/DDBJ databases">
        <title>Genome assembly of Cystobacter fuscus DSM 2262.</title>
        <authorList>
            <person name="Sharma G."/>
            <person name="Khatri I."/>
            <person name="Kaur C."/>
            <person name="Mayilraj S."/>
            <person name="Subramanian S."/>
        </authorList>
    </citation>
    <scope>NUCLEOTIDE SEQUENCE [LARGE SCALE GENOMIC DNA]</scope>
    <source>
        <strain evidence="2">DSM 2262</strain>
    </source>
</reference>